<evidence type="ECO:0000313" key="1">
    <source>
        <dbReference type="EMBL" id="KAH0569464.1"/>
    </source>
</evidence>
<sequence>MQIQNNQHLQITQISLPTYIIITQSHLNLIFSVHNYSIRYQPKITHKVKKIQQQLYHIIFTFNHFPQQIPYASLLNSQNCIQNLFSPAFNQYTPNSHTLQLQFFLTKLTLLYTQNTLSVISQDANYTLTQITCYLICQQILADPTEFSLKVKTLTKNFSFSPVKF</sequence>
<reference evidence="1 2" key="1">
    <citation type="journal article" date="2014" name="PLoS Genet.">
        <title>The Genome of Spironucleus salmonicida Highlights a Fish Pathogen Adapted to Fluctuating Environments.</title>
        <authorList>
            <person name="Xu F."/>
            <person name="Jerlstrom-Hultqvist J."/>
            <person name="Einarsson E."/>
            <person name="Astvaldsson A."/>
            <person name="Svard S.G."/>
            <person name="Andersson J.O."/>
        </authorList>
    </citation>
    <scope>NUCLEOTIDE SEQUENCE [LARGE SCALE GENOMIC DNA]</scope>
    <source>
        <strain evidence="1 2">ATCC 50377</strain>
    </source>
</reference>
<dbReference type="RefSeq" id="XP_067760237.1">
    <property type="nucleotide sequence ID" value="XM_067912180.1"/>
</dbReference>
<protein>
    <submittedName>
        <fullName evidence="1">Uncharacterized protein</fullName>
    </submittedName>
</protein>
<accession>A0A9P8RU86</accession>
<comment type="caution">
    <text evidence="1">The sequence shown here is derived from an EMBL/GenBank/DDBJ whole genome shotgun (WGS) entry which is preliminary data.</text>
</comment>
<organism evidence="1 2">
    <name type="scientific">Spironucleus salmonicida</name>
    <dbReference type="NCBI Taxonomy" id="348837"/>
    <lineage>
        <taxon>Eukaryota</taxon>
        <taxon>Metamonada</taxon>
        <taxon>Diplomonadida</taxon>
        <taxon>Hexamitidae</taxon>
        <taxon>Hexamitinae</taxon>
        <taxon>Spironucleus</taxon>
    </lineage>
</organism>
<dbReference type="AlphaFoldDB" id="A0A9P8RU86"/>
<evidence type="ECO:0000313" key="2">
    <source>
        <dbReference type="Proteomes" id="UP000018208"/>
    </source>
</evidence>
<dbReference type="GeneID" id="94302436"/>
<dbReference type="EMBL" id="AUWU02000009">
    <property type="protein sequence ID" value="KAH0569464.1"/>
    <property type="molecule type" value="Genomic_DNA"/>
</dbReference>
<dbReference type="Proteomes" id="UP000018208">
    <property type="component" value="Unassembled WGS sequence"/>
</dbReference>
<dbReference type="KEGG" id="ssao:94302436"/>
<proteinExistence type="predicted"/>
<name>A0A9P8RU86_9EUKA</name>
<gene>
    <name evidence="1" type="ORF">SS50377_28413</name>
</gene>
<keyword evidence="2" id="KW-1185">Reference proteome</keyword>